<comment type="caution">
    <text evidence="2">The sequence shown here is derived from an EMBL/GenBank/DDBJ whole genome shotgun (WGS) entry which is preliminary data.</text>
</comment>
<keyword evidence="1" id="KW-0175">Coiled coil</keyword>
<sequence>MNISRIYHNLMEQVRSKDAQPDLKQLVSSLVEKVDSLESELASYKSLVKEQLDTIGLLNKKIFGYKSEKTHTESSETENIESVPSYIRTKPVDDAPVKNIRKKIKSSYRRPERRAYKEMEERIEVLTPDAEELKGAKFVRSEKTFRLYMIPARIVKVIYRKFVESESNNPEHSGEALDFIGKIYRLERFFRKKKFIPEKIREYRIRFTVPIFRKFKRLLRPTKLGLNNYLFFGNHKNAKRGAIIYTIVESCKLNNVNLFEYLKVVFSKKPEVGETYEMFLPNKWKV</sequence>
<dbReference type="RefSeq" id="WP_136010985.1">
    <property type="nucleotide sequence ID" value="NZ_SRYZ01000044.1"/>
</dbReference>
<evidence type="ECO:0000313" key="2">
    <source>
        <dbReference type="EMBL" id="TGY01486.1"/>
    </source>
</evidence>
<accession>A0A4S2AKC6</accession>
<dbReference type="AlphaFoldDB" id="A0A4S2AKC6"/>
<feature type="coiled-coil region" evidence="1">
    <location>
        <begin position="27"/>
        <end position="54"/>
    </location>
</feature>
<protein>
    <submittedName>
        <fullName evidence="2">Transposase</fullName>
    </submittedName>
</protein>
<name>A0A4S2AKC6_9BACE</name>
<keyword evidence="3" id="KW-1185">Reference proteome</keyword>
<reference evidence="2 3" key="1">
    <citation type="submission" date="2019-04" db="EMBL/GenBank/DDBJ databases">
        <title>Microbes associate with the intestines of laboratory mice.</title>
        <authorList>
            <person name="Navarre W."/>
            <person name="Wong E."/>
            <person name="Huang K."/>
            <person name="Tropini C."/>
            <person name="Ng K."/>
            <person name="Yu B."/>
        </authorList>
    </citation>
    <scope>NUCLEOTIDE SEQUENCE [LARGE SCALE GENOMIC DNA]</scope>
    <source>
        <strain evidence="2 3">NM69_E16B</strain>
    </source>
</reference>
<evidence type="ECO:0000256" key="1">
    <source>
        <dbReference type="SAM" id="Coils"/>
    </source>
</evidence>
<organism evidence="2 3">
    <name type="scientific">Bacteroides muris</name>
    <name type="common">ex Afrizal et al. 2022</name>
    <dbReference type="NCBI Taxonomy" id="2516960"/>
    <lineage>
        <taxon>Bacteria</taxon>
        <taxon>Pseudomonadati</taxon>
        <taxon>Bacteroidota</taxon>
        <taxon>Bacteroidia</taxon>
        <taxon>Bacteroidales</taxon>
        <taxon>Bacteroidaceae</taxon>
        <taxon>Bacteroides</taxon>
    </lineage>
</organism>
<dbReference type="EMBL" id="SRYZ01000044">
    <property type="protein sequence ID" value="TGY01486.1"/>
    <property type="molecule type" value="Genomic_DNA"/>
</dbReference>
<proteinExistence type="predicted"/>
<gene>
    <name evidence="2" type="ORF">E5355_15075</name>
</gene>
<evidence type="ECO:0000313" key="3">
    <source>
        <dbReference type="Proteomes" id="UP000310532"/>
    </source>
</evidence>
<dbReference type="Proteomes" id="UP000310532">
    <property type="component" value="Unassembled WGS sequence"/>
</dbReference>